<evidence type="ECO:0000313" key="3">
    <source>
        <dbReference type="Proteomes" id="UP000014978"/>
    </source>
</evidence>
<accession>S7XRX7</accession>
<gene>
    <name evidence="2" type="ORF">SLOPH_1051</name>
</gene>
<organism evidence="2 3">
    <name type="scientific">Spraguea lophii (strain 42_110)</name>
    <name type="common">Microsporidian parasite</name>
    <dbReference type="NCBI Taxonomy" id="1358809"/>
    <lineage>
        <taxon>Eukaryota</taxon>
        <taxon>Fungi</taxon>
        <taxon>Fungi incertae sedis</taxon>
        <taxon>Microsporidia</taxon>
        <taxon>Spragueidae</taxon>
        <taxon>Spraguea</taxon>
    </lineage>
</organism>
<dbReference type="AlphaFoldDB" id="S7XRX7"/>
<proteinExistence type="predicted"/>
<feature type="non-terminal residue" evidence="2">
    <location>
        <position position="1"/>
    </location>
</feature>
<feature type="transmembrane region" description="Helical" evidence="1">
    <location>
        <begin position="23"/>
        <end position="43"/>
    </location>
</feature>
<comment type="caution">
    <text evidence="2">The sequence shown here is derived from an EMBL/GenBank/DDBJ whole genome shotgun (WGS) entry which is preliminary data.</text>
</comment>
<dbReference type="VEuPathDB" id="MicrosporidiaDB:SLOPH_1051"/>
<evidence type="ECO:0000313" key="2">
    <source>
        <dbReference type="EMBL" id="EPR78673.1"/>
    </source>
</evidence>
<keyword evidence="1" id="KW-0472">Membrane</keyword>
<dbReference type="Proteomes" id="UP000014978">
    <property type="component" value="Unassembled WGS sequence"/>
</dbReference>
<dbReference type="InParanoid" id="S7XRX7"/>
<dbReference type="HOGENOM" id="CLU_1387254_0_0_1"/>
<sequence>ILYSIIYYYISYHPLFYYKLVRIYLYLIISTMKYISPMAILLIENYYTPADIISKYTYRKSCTKILVRKNNYILEDKIYSKKELYAFLSKDNIRYTSKIFSMCIEDVDDDTKYYFSEICSVKSNSLENEIITIYNKNKDRIKYYEIIRNQRDRILNIRKIEDDVVEKKENEIVERNLPFYDAQQGEIVVFPSDEEDE</sequence>
<protein>
    <submittedName>
        <fullName evidence="2">Uncharacterized protein</fullName>
    </submittedName>
</protein>
<keyword evidence="1" id="KW-1133">Transmembrane helix</keyword>
<dbReference type="OrthoDB" id="2190490at2759"/>
<name>S7XRX7_SPRLO</name>
<evidence type="ECO:0000256" key="1">
    <source>
        <dbReference type="SAM" id="Phobius"/>
    </source>
</evidence>
<keyword evidence="1" id="KW-0812">Transmembrane</keyword>
<reference evidence="3" key="1">
    <citation type="journal article" date="2013" name="PLoS Genet.">
        <title>The genome of Spraguea lophii and the basis of host-microsporidian interactions.</title>
        <authorList>
            <person name="Campbell S.E."/>
            <person name="Williams T.A."/>
            <person name="Yousuf A."/>
            <person name="Soanes D.M."/>
            <person name="Paszkiewicz K.H."/>
            <person name="Williams B.A.P."/>
        </authorList>
    </citation>
    <scope>NUCLEOTIDE SEQUENCE [LARGE SCALE GENOMIC DNA]</scope>
    <source>
        <strain evidence="3">42_110</strain>
    </source>
</reference>
<keyword evidence="3" id="KW-1185">Reference proteome</keyword>
<dbReference type="EMBL" id="ATCN01000626">
    <property type="protein sequence ID" value="EPR78673.1"/>
    <property type="molecule type" value="Genomic_DNA"/>
</dbReference>